<feature type="transmembrane region" description="Helical" evidence="1">
    <location>
        <begin position="156"/>
        <end position="176"/>
    </location>
</feature>
<comment type="caution">
    <text evidence="2">The sequence shown here is derived from an EMBL/GenBank/DDBJ whole genome shotgun (WGS) entry which is preliminary data.</text>
</comment>
<protein>
    <submittedName>
        <fullName evidence="2">DUF4386 family protein</fullName>
    </submittedName>
</protein>
<evidence type="ECO:0000313" key="2">
    <source>
        <dbReference type="EMBL" id="MFC4396154.1"/>
    </source>
</evidence>
<gene>
    <name evidence="2" type="ORF">ACFO0G_08660</name>
</gene>
<dbReference type="RefSeq" id="WP_376977053.1">
    <property type="nucleotide sequence ID" value="NZ_JBHSDQ010000003.1"/>
</dbReference>
<feature type="transmembrane region" description="Helical" evidence="1">
    <location>
        <begin position="183"/>
        <end position="202"/>
    </location>
</feature>
<dbReference type="EMBL" id="JBHSDQ010000003">
    <property type="protein sequence ID" value="MFC4396154.1"/>
    <property type="molecule type" value="Genomic_DNA"/>
</dbReference>
<organism evidence="2 3">
    <name type="scientific">Arthrobacter sedimenti</name>
    <dbReference type="NCBI Taxonomy" id="2694931"/>
    <lineage>
        <taxon>Bacteria</taxon>
        <taxon>Bacillati</taxon>
        <taxon>Actinomycetota</taxon>
        <taxon>Actinomycetes</taxon>
        <taxon>Micrococcales</taxon>
        <taxon>Micrococcaceae</taxon>
        <taxon>Arthrobacter</taxon>
    </lineage>
</organism>
<dbReference type="Proteomes" id="UP001595778">
    <property type="component" value="Unassembled WGS sequence"/>
</dbReference>
<accession>A0ABV8WJB7</accession>
<dbReference type="Pfam" id="PF14329">
    <property type="entry name" value="DUF4386"/>
    <property type="match status" value="1"/>
</dbReference>
<sequence length="248" mass="26170">MKRHGAPGAQPGWGLLYLAAGASSILFVLLLIAALVLDFLAPPPVRGGAATLEFIAANKTNYVAEQVLWILPNILPVLVFTALFVALMPFRKSLPLIALIFAALPWALLLAIPVSSRGSLNLVYLSDRYMAAATDGERSAYATAAEAIIAENNTPAIAGVLSALGILLMGLAMLAAAAPFPQYLALLGIGTGALGVLSEALRHTVPDFYWGYGILLWLWFIATGIVLIRLSRPARLASSAPPVRDFGP</sequence>
<feature type="transmembrane region" description="Helical" evidence="1">
    <location>
        <begin position="12"/>
        <end position="37"/>
    </location>
</feature>
<keyword evidence="3" id="KW-1185">Reference proteome</keyword>
<keyword evidence="1" id="KW-0472">Membrane</keyword>
<keyword evidence="1" id="KW-0812">Transmembrane</keyword>
<feature type="transmembrane region" description="Helical" evidence="1">
    <location>
        <begin position="94"/>
        <end position="114"/>
    </location>
</feature>
<evidence type="ECO:0000313" key="3">
    <source>
        <dbReference type="Proteomes" id="UP001595778"/>
    </source>
</evidence>
<dbReference type="InterPro" id="IPR025495">
    <property type="entry name" value="DUF4386"/>
</dbReference>
<feature type="transmembrane region" description="Helical" evidence="1">
    <location>
        <begin position="208"/>
        <end position="228"/>
    </location>
</feature>
<feature type="transmembrane region" description="Helical" evidence="1">
    <location>
        <begin position="67"/>
        <end position="87"/>
    </location>
</feature>
<proteinExistence type="predicted"/>
<reference evidence="3" key="1">
    <citation type="journal article" date="2019" name="Int. J. Syst. Evol. Microbiol.">
        <title>The Global Catalogue of Microorganisms (GCM) 10K type strain sequencing project: providing services to taxonomists for standard genome sequencing and annotation.</title>
        <authorList>
            <consortium name="The Broad Institute Genomics Platform"/>
            <consortium name="The Broad Institute Genome Sequencing Center for Infectious Disease"/>
            <person name="Wu L."/>
            <person name="Ma J."/>
        </authorList>
    </citation>
    <scope>NUCLEOTIDE SEQUENCE [LARGE SCALE GENOMIC DNA]</scope>
    <source>
        <strain evidence="3">PJ61</strain>
    </source>
</reference>
<evidence type="ECO:0000256" key="1">
    <source>
        <dbReference type="SAM" id="Phobius"/>
    </source>
</evidence>
<keyword evidence="1" id="KW-1133">Transmembrane helix</keyword>
<name>A0ABV8WJB7_9MICC</name>